<dbReference type="AlphaFoldDB" id="A0A6A6SZI6"/>
<accession>A0A6A6SZI6</accession>
<dbReference type="SUPFAM" id="SSF52218">
    <property type="entry name" value="Flavoproteins"/>
    <property type="match status" value="1"/>
</dbReference>
<feature type="binding site" evidence="9">
    <location>
        <begin position="513"/>
        <end position="517"/>
    </location>
    <ligand>
        <name>NADP(+)</name>
        <dbReference type="ChEBI" id="CHEBI:58349"/>
    </ligand>
</feature>
<evidence type="ECO:0000256" key="6">
    <source>
        <dbReference type="ARBA" id="ARBA00022827"/>
    </source>
</evidence>
<dbReference type="InterPro" id="IPR001094">
    <property type="entry name" value="Flavdoxin-like"/>
</dbReference>
<dbReference type="OrthoDB" id="1856718at2759"/>
<evidence type="ECO:0000256" key="8">
    <source>
        <dbReference type="ARBA" id="ARBA00023002"/>
    </source>
</evidence>
<dbReference type="PANTHER" id="PTHR19384:SF10">
    <property type="entry name" value="NADPH-DEPENDENT DIFLAVIN OXIDOREDUCTASE 1"/>
    <property type="match status" value="1"/>
</dbReference>
<gene>
    <name evidence="9" type="primary">TAH18</name>
    <name evidence="13" type="ORF">K491DRAFT_662355</name>
</gene>
<feature type="binding site" evidence="9">
    <location>
        <begin position="507"/>
        <end position="508"/>
    </location>
    <ligand>
        <name>NADP(+)</name>
        <dbReference type="ChEBI" id="CHEBI:58349"/>
    </ligand>
</feature>
<comment type="cofactor">
    <cofactor evidence="1 9">
        <name>FMN</name>
        <dbReference type="ChEBI" id="CHEBI:58210"/>
    </cofactor>
</comment>
<dbReference type="Proteomes" id="UP000799324">
    <property type="component" value="Unassembled WGS sequence"/>
</dbReference>
<dbReference type="InterPro" id="IPR017938">
    <property type="entry name" value="Riboflavin_synthase-like_b-brl"/>
</dbReference>
<evidence type="ECO:0000256" key="9">
    <source>
        <dbReference type="HAMAP-Rule" id="MF_03178"/>
    </source>
</evidence>
<dbReference type="GO" id="GO:0050661">
    <property type="term" value="F:NADP binding"/>
    <property type="evidence" value="ECO:0007669"/>
    <property type="project" value="UniProtKB-UniRule"/>
</dbReference>
<keyword evidence="14" id="KW-1185">Reference proteome</keyword>
<dbReference type="InterPro" id="IPR023173">
    <property type="entry name" value="NADPH_Cyt_P450_Rdtase_alpha"/>
</dbReference>
<keyword evidence="8 9" id="KW-0560">Oxidoreductase</keyword>
<dbReference type="GO" id="GO:0160246">
    <property type="term" value="F:NADPH-iron-sulfur [2Fe-2S] protein oxidoreductase activity"/>
    <property type="evidence" value="ECO:0007669"/>
    <property type="project" value="InterPro"/>
</dbReference>
<dbReference type="Pfam" id="PF00258">
    <property type="entry name" value="Flavodoxin_1"/>
    <property type="match status" value="1"/>
</dbReference>
<dbReference type="Gene3D" id="1.20.990.10">
    <property type="entry name" value="NADPH-cytochrome p450 Reductase, Chain A, domain 3"/>
    <property type="match status" value="1"/>
</dbReference>
<evidence type="ECO:0000256" key="4">
    <source>
        <dbReference type="ARBA" id="ARBA00022630"/>
    </source>
</evidence>
<feature type="binding site" evidence="9">
    <location>
        <position position="588"/>
    </location>
    <ligand>
        <name>FAD</name>
        <dbReference type="ChEBI" id="CHEBI:57692"/>
    </ligand>
</feature>
<reference evidence="13" key="1">
    <citation type="journal article" date="2020" name="Stud. Mycol.">
        <title>101 Dothideomycetes genomes: a test case for predicting lifestyles and emergence of pathogens.</title>
        <authorList>
            <person name="Haridas S."/>
            <person name="Albert R."/>
            <person name="Binder M."/>
            <person name="Bloem J."/>
            <person name="Labutti K."/>
            <person name="Salamov A."/>
            <person name="Andreopoulos B."/>
            <person name="Baker S."/>
            <person name="Barry K."/>
            <person name="Bills G."/>
            <person name="Bluhm B."/>
            <person name="Cannon C."/>
            <person name="Castanera R."/>
            <person name="Culley D."/>
            <person name="Daum C."/>
            <person name="Ezra D."/>
            <person name="Gonzalez J."/>
            <person name="Henrissat B."/>
            <person name="Kuo A."/>
            <person name="Liang C."/>
            <person name="Lipzen A."/>
            <person name="Lutzoni F."/>
            <person name="Magnuson J."/>
            <person name="Mondo S."/>
            <person name="Nolan M."/>
            <person name="Ohm R."/>
            <person name="Pangilinan J."/>
            <person name="Park H.-J."/>
            <person name="Ramirez L."/>
            <person name="Alfaro M."/>
            <person name="Sun H."/>
            <person name="Tritt A."/>
            <person name="Yoshinaga Y."/>
            <person name="Zwiers L.-H."/>
            <person name="Turgeon B."/>
            <person name="Goodwin S."/>
            <person name="Spatafora J."/>
            <person name="Crous P."/>
            <person name="Grigoriev I."/>
        </authorList>
    </citation>
    <scope>NUCLEOTIDE SEQUENCE</scope>
    <source>
        <strain evidence="13">CBS 122681</strain>
    </source>
</reference>
<dbReference type="HAMAP" id="MF_03178">
    <property type="entry name" value="NDOR1"/>
    <property type="match status" value="1"/>
</dbReference>
<dbReference type="InterPro" id="IPR001433">
    <property type="entry name" value="OxRdtase_FAD/NAD-bd"/>
</dbReference>
<dbReference type="InterPro" id="IPR017927">
    <property type="entry name" value="FAD-bd_FR_type"/>
</dbReference>
<keyword evidence="6 9" id="KW-0274">FAD</keyword>
<evidence type="ECO:0000313" key="14">
    <source>
        <dbReference type="Proteomes" id="UP000799324"/>
    </source>
</evidence>
<dbReference type="InterPro" id="IPR008254">
    <property type="entry name" value="Flavodoxin/NO_synth"/>
</dbReference>
<sequence length="588" mass="66326">MESTSQQRRALVLYGSETGNAQDVAEEMGRIAERLRFDTEVAEMNAVSLRQLLQYSVVLVSISTTGQGDLPTNCQAFWKALRSTRLRPGCLQQVRFASFGLGDTSYPKFNWAHRKLYNRLIQLGAQPLCDRGESDEQHPEGVDGSYLPWSTTLRKRLLEEYPLPEGSEPIPEDVLLEPKWLLFEAKSATPSSGPPDEVSVAGSNGTPELPPTDILHVQGGLRAEIMTNDRLTPASHWQDVRHLTLNIPSYHSYVPGDVLTIYPKNFPSDVSKFIKIMHWESIADTPLAFVPSSASTAATSSLPVPNLSLDKTITLRTLLTNHLDIMSIPRRSFFAQLAHFTNDEFHRERLLEFTNPEYIDELYDYTTRPRRSILEVLQEFESVKIPWQRICSIIPIIRGRVCTRYVASLQPGQEIIVTLQKGGLGVTKGETEKPVVMVGPGTGVAPMRALIHQRKHWRRDIADTAQLAYKDLLFFGCRNADSDYYFKDEWQKLRDEGEPLDVFAAFSRDQRQKVYVQDLVREQSARVYDALANRGGLVYICGSSGKMPQAVREALIEAFQSHGSLTREGAEAYLAGMEKSGRYKQETW</sequence>
<feature type="binding site" evidence="9">
    <location>
        <position position="136"/>
    </location>
    <ligand>
        <name>FMN</name>
        <dbReference type="ChEBI" id="CHEBI:58210"/>
    </ligand>
</feature>
<evidence type="ECO:0000256" key="3">
    <source>
        <dbReference type="ARBA" id="ARBA00022490"/>
    </source>
</evidence>
<dbReference type="InterPro" id="IPR001709">
    <property type="entry name" value="Flavoprot_Pyr_Nucl_cyt_Rdtase"/>
</dbReference>
<dbReference type="GO" id="GO:0050660">
    <property type="term" value="F:flavin adenine dinucleotide binding"/>
    <property type="evidence" value="ECO:0007669"/>
    <property type="project" value="UniProtKB-UniRule"/>
</dbReference>
<dbReference type="FunFam" id="3.40.50.360:FF:000034">
    <property type="entry name" value="NADPH-dependent diflavin oxidoreductase 1"/>
    <property type="match status" value="1"/>
</dbReference>
<protein>
    <recommendedName>
        <fullName evidence="9">NADPH-dependent diflavin oxidoreductase 1</fullName>
        <ecNumber evidence="9">1.18.1.-</ecNumber>
    </recommendedName>
    <alternativeName>
        <fullName evidence="9">NADPH-dependent FMN and FAD-containing oxidoreductase</fullName>
    </alternativeName>
</protein>
<comment type="caution">
    <text evidence="9">Lacks conserved residue(s) required for the propagation of feature annotation.</text>
</comment>
<dbReference type="GO" id="GO:0016226">
    <property type="term" value="P:iron-sulfur cluster assembly"/>
    <property type="evidence" value="ECO:0007669"/>
    <property type="project" value="UniProtKB-UniRule"/>
</dbReference>
<dbReference type="SUPFAM" id="SSF52343">
    <property type="entry name" value="Ferredoxin reductase-like, C-terminal NADP-linked domain"/>
    <property type="match status" value="1"/>
</dbReference>
<dbReference type="FunFam" id="1.20.990.10:FF:000013">
    <property type="entry name" value="NADPH-dependent diflavin oxidoreductase 1"/>
    <property type="match status" value="1"/>
</dbReference>
<feature type="domain" description="Flavodoxin-like" evidence="11">
    <location>
        <begin position="10"/>
        <end position="154"/>
    </location>
</feature>
<feature type="binding site" evidence="9">
    <location>
        <begin position="16"/>
        <end position="21"/>
    </location>
    <ligand>
        <name>FMN</name>
        <dbReference type="ChEBI" id="CHEBI:58210"/>
    </ligand>
</feature>
<keyword evidence="3 9" id="KW-0963">Cytoplasm</keyword>
<evidence type="ECO:0000256" key="5">
    <source>
        <dbReference type="ARBA" id="ARBA00022643"/>
    </source>
</evidence>
<evidence type="ECO:0000313" key="13">
    <source>
        <dbReference type="EMBL" id="KAF2653189.1"/>
    </source>
</evidence>
<feature type="domain" description="FAD-binding FR-type" evidence="12">
    <location>
        <begin position="218"/>
        <end position="428"/>
    </location>
</feature>
<dbReference type="InterPro" id="IPR039261">
    <property type="entry name" value="FNR_nucleotide-bd"/>
</dbReference>
<evidence type="ECO:0000256" key="10">
    <source>
        <dbReference type="SAM" id="MobiDB-lite"/>
    </source>
</evidence>
<dbReference type="InterPro" id="IPR028879">
    <property type="entry name" value="NDOR1"/>
</dbReference>
<dbReference type="InterPro" id="IPR029039">
    <property type="entry name" value="Flavoprotein-like_sf"/>
</dbReference>
<evidence type="ECO:0000256" key="2">
    <source>
        <dbReference type="ARBA" id="ARBA00001974"/>
    </source>
</evidence>
<comment type="similarity">
    <text evidence="9">In the C-terminal section; belongs to the flavoprotein pyridine nucleotide cytochrome reductase family.</text>
</comment>
<dbReference type="Gene3D" id="3.40.50.360">
    <property type="match status" value="1"/>
</dbReference>
<dbReference type="EC" id="1.18.1.-" evidence="9"/>
<feature type="binding site" evidence="9">
    <location>
        <position position="370"/>
    </location>
    <ligand>
        <name>FAD</name>
        <dbReference type="ChEBI" id="CHEBI:57692"/>
    </ligand>
</feature>
<keyword evidence="7 9" id="KW-0521">NADP</keyword>
<comment type="subunit">
    <text evidence="9">Interacts with DRE2; as part of the cytosolic iron-sulfur (Fe-S) protein assembly (CIA) machinery.</text>
</comment>
<comment type="similarity">
    <text evidence="9">In the N-terminal section; belongs to the flavodoxin family.</text>
</comment>
<dbReference type="Gene3D" id="3.40.50.80">
    <property type="entry name" value="Nucleotide-binding domain of ferredoxin-NADP reductase (FNR) module"/>
    <property type="match status" value="1"/>
</dbReference>
<dbReference type="PRINTS" id="PR00371">
    <property type="entry name" value="FPNCR"/>
</dbReference>
<dbReference type="FunFam" id="3.40.50.80:FF:000030">
    <property type="entry name" value="NADPH-dependent diflavin oxidoreductase 1"/>
    <property type="match status" value="1"/>
</dbReference>
<proteinExistence type="inferred from homology"/>
<comment type="catalytic activity">
    <reaction evidence="9">
        <text>2 oxidized [2Fe-2S]-[protein] + NADPH = 2 reduced [2Fe-2S]-[protein] + NADP(+) + H(+)</text>
        <dbReference type="Rhea" id="RHEA:67716"/>
        <dbReference type="Rhea" id="RHEA-COMP:17327"/>
        <dbReference type="Rhea" id="RHEA-COMP:17328"/>
        <dbReference type="ChEBI" id="CHEBI:15378"/>
        <dbReference type="ChEBI" id="CHEBI:33737"/>
        <dbReference type="ChEBI" id="CHEBI:33738"/>
        <dbReference type="ChEBI" id="CHEBI:57783"/>
        <dbReference type="ChEBI" id="CHEBI:58349"/>
    </reaction>
</comment>
<comment type="cofactor">
    <cofactor evidence="2 9">
        <name>FAD</name>
        <dbReference type="ChEBI" id="CHEBI:57692"/>
    </cofactor>
</comment>
<comment type="similarity">
    <text evidence="9">Belongs to the NADPH-dependent diflavin oxidoreductase NDOR1 family.</text>
</comment>
<dbReference type="GO" id="GO:0005739">
    <property type="term" value="C:mitochondrion"/>
    <property type="evidence" value="ECO:0007669"/>
    <property type="project" value="UniProtKB-SubCell"/>
</dbReference>
<dbReference type="PANTHER" id="PTHR19384">
    <property type="entry name" value="NITRIC OXIDE SYNTHASE-RELATED"/>
    <property type="match status" value="1"/>
</dbReference>
<feature type="binding site" evidence="9">
    <location>
        <position position="442"/>
    </location>
    <ligand>
        <name>NADP(+)</name>
        <dbReference type="ChEBI" id="CHEBI:58349"/>
    </ligand>
</feature>
<dbReference type="PRINTS" id="PR00369">
    <property type="entry name" value="FLAVODOXIN"/>
</dbReference>
<feature type="region of interest" description="Disordered" evidence="10">
    <location>
        <begin position="187"/>
        <end position="210"/>
    </location>
</feature>
<evidence type="ECO:0000256" key="7">
    <source>
        <dbReference type="ARBA" id="ARBA00022857"/>
    </source>
</evidence>
<comment type="subcellular location">
    <subcellularLocation>
        <location evidence="9">Cytoplasm</location>
    </subcellularLocation>
    <subcellularLocation>
        <location evidence="9">Mitochondrion</location>
    </subcellularLocation>
    <text evidence="9">Relocalizes to mitochondria after H(2)O(2) exposure.</text>
</comment>
<dbReference type="Pfam" id="PF00175">
    <property type="entry name" value="NAD_binding_1"/>
    <property type="match status" value="1"/>
</dbReference>
<dbReference type="GO" id="GO:0010181">
    <property type="term" value="F:FMN binding"/>
    <property type="evidence" value="ECO:0007669"/>
    <property type="project" value="UniProtKB-UniRule"/>
</dbReference>
<keyword evidence="9" id="KW-0496">Mitochondrion</keyword>
<dbReference type="GO" id="GO:0016651">
    <property type="term" value="F:oxidoreductase activity, acting on NAD(P)H"/>
    <property type="evidence" value="ECO:0007669"/>
    <property type="project" value="UniProtKB-UniRule"/>
</dbReference>
<dbReference type="Pfam" id="PF00667">
    <property type="entry name" value="FAD_binding_1"/>
    <property type="match status" value="1"/>
</dbReference>
<dbReference type="SUPFAM" id="SSF63380">
    <property type="entry name" value="Riboflavin synthase domain-like"/>
    <property type="match status" value="1"/>
</dbReference>
<comment type="function">
    <text evidence="9">NADPH-dependent reductase which is a central component of the cytosolic iron-sulfur (Fe-S) protein assembly (CIA) machinery. Transfers electrons from NADPH via its FAD and FMN prosthetic groups to the [2Fe-2S] cluster of DRE2, another key component of the CIA machinery. In turn, this reduced cluster provides electrons for assembly of cytosolic iron-sulfur cluster proteins. Positively controls H(2)O(2)-induced cell death.</text>
</comment>
<feature type="binding site" evidence="9">
    <location>
        <begin position="101"/>
        <end position="110"/>
    </location>
    <ligand>
        <name>FMN</name>
        <dbReference type="ChEBI" id="CHEBI:58210"/>
    </ligand>
</feature>
<dbReference type="InterPro" id="IPR003097">
    <property type="entry name" value="CysJ-like_FAD-binding"/>
</dbReference>
<dbReference type="PROSITE" id="PS51384">
    <property type="entry name" value="FAD_FR"/>
    <property type="match status" value="1"/>
</dbReference>
<organism evidence="13 14">
    <name type="scientific">Lophiostoma macrostomum CBS 122681</name>
    <dbReference type="NCBI Taxonomy" id="1314788"/>
    <lineage>
        <taxon>Eukaryota</taxon>
        <taxon>Fungi</taxon>
        <taxon>Dikarya</taxon>
        <taxon>Ascomycota</taxon>
        <taxon>Pezizomycotina</taxon>
        <taxon>Dothideomycetes</taxon>
        <taxon>Pleosporomycetidae</taxon>
        <taxon>Pleosporales</taxon>
        <taxon>Lophiostomataceae</taxon>
        <taxon>Lophiostoma</taxon>
    </lineage>
</organism>
<evidence type="ECO:0000256" key="1">
    <source>
        <dbReference type="ARBA" id="ARBA00001917"/>
    </source>
</evidence>
<keyword evidence="5 9" id="KW-0288">FMN</keyword>
<dbReference type="EMBL" id="MU004385">
    <property type="protein sequence ID" value="KAF2653189.1"/>
    <property type="molecule type" value="Genomic_DNA"/>
</dbReference>
<feature type="binding site" evidence="9">
    <location>
        <begin position="63"/>
        <end position="66"/>
    </location>
    <ligand>
        <name>FMN</name>
        <dbReference type="ChEBI" id="CHEBI:58210"/>
    </ligand>
</feature>
<dbReference type="GO" id="GO:0005829">
    <property type="term" value="C:cytosol"/>
    <property type="evidence" value="ECO:0007669"/>
    <property type="project" value="TreeGrafter"/>
</dbReference>
<name>A0A6A6SZI6_9PLEO</name>
<dbReference type="PROSITE" id="PS50902">
    <property type="entry name" value="FLAVODOXIN_LIKE"/>
    <property type="match status" value="1"/>
</dbReference>
<evidence type="ECO:0000259" key="11">
    <source>
        <dbReference type="PROSITE" id="PS50902"/>
    </source>
</evidence>
<keyword evidence="4 9" id="KW-0285">Flavoprotein</keyword>
<evidence type="ECO:0000259" key="12">
    <source>
        <dbReference type="PROSITE" id="PS51384"/>
    </source>
</evidence>